<comment type="caution">
    <text evidence="4">The sequence shown here is derived from an EMBL/GenBank/DDBJ whole genome shotgun (WGS) entry which is preliminary data.</text>
</comment>
<reference evidence="4 5" key="1">
    <citation type="submission" date="2020-08" db="EMBL/GenBank/DDBJ databases">
        <title>Sequencing the genomes of 1000 actinobacteria strains.</title>
        <authorList>
            <person name="Klenk H.-P."/>
        </authorList>
    </citation>
    <scope>NUCLEOTIDE SEQUENCE [LARGE SCALE GENOMIC DNA]</scope>
    <source>
        <strain evidence="4 5">DSM 45084</strain>
    </source>
</reference>
<evidence type="ECO:0000313" key="5">
    <source>
        <dbReference type="Proteomes" id="UP000542674"/>
    </source>
</evidence>
<dbReference type="EMBL" id="JACHJS010000001">
    <property type="protein sequence ID" value="MBB4966070.1"/>
    <property type="molecule type" value="Genomic_DNA"/>
</dbReference>
<dbReference type="GO" id="GO:0005840">
    <property type="term" value="C:ribosome"/>
    <property type="evidence" value="ECO:0007669"/>
    <property type="project" value="UniProtKB-KW"/>
</dbReference>
<keyword evidence="2" id="KW-0012">Acyltransferase</keyword>
<feature type="domain" description="N-acetyltransferase" evidence="3">
    <location>
        <begin position="1"/>
        <end position="160"/>
    </location>
</feature>
<sequence length="160" mass="17645">MIIRTSRTEDLPEVLALTITVFGPFYEDSYRPRVGDRVFLDRHGDWRADYARHVAAVHDPGQGRHAAVAHLDDRIAGYVAWVVHEADRHGEIDILAVSPDHRRRGVGRALLDHAQAHLKSAGVTVVSIGTGGDAFHAPARALYESLGHTPFPTVNYTKVV</sequence>
<dbReference type="Pfam" id="PF00583">
    <property type="entry name" value="Acetyltransf_1"/>
    <property type="match status" value="1"/>
</dbReference>
<protein>
    <submittedName>
        <fullName evidence="4">Ribosomal protein S18 acetylase RimI-like enzyme</fullName>
    </submittedName>
</protein>
<dbReference type="CDD" id="cd04301">
    <property type="entry name" value="NAT_SF"/>
    <property type="match status" value="1"/>
</dbReference>
<keyword evidence="5" id="KW-1185">Reference proteome</keyword>
<dbReference type="GO" id="GO:0016747">
    <property type="term" value="F:acyltransferase activity, transferring groups other than amino-acyl groups"/>
    <property type="evidence" value="ECO:0007669"/>
    <property type="project" value="InterPro"/>
</dbReference>
<dbReference type="RefSeq" id="WP_184669857.1">
    <property type="nucleotide sequence ID" value="NZ_BAABAI010000019.1"/>
</dbReference>
<proteinExistence type="predicted"/>
<accession>A0A7W7T3T4</accession>
<evidence type="ECO:0000256" key="1">
    <source>
        <dbReference type="ARBA" id="ARBA00022679"/>
    </source>
</evidence>
<dbReference type="Proteomes" id="UP000542674">
    <property type="component" value="Unassembled WGS sequence"/>
</dbReference>
<dbReference type="SUPFAM" id="SSF55729">
    <property type="entry name" value="Acyl-CoA N-acyltransferases (Nat)"/>
    <property type="match status" value="1"/>
</dbReference>
<dbReference type="Gene3D" id="3.40.630.30">
    <property type="match status" value="1"/>
</dbReference>
<keyword evidence="1" id="KW-0808">Transferase</keyword>
<dbReference type="PROSITE" id="PS51186">
    <property type="entry name" value="GNAT"/>
    <property type="match status" value="1"/>
</dbReference>
<evidence type="ECO:0000313" key="4">
    <source>
        <dbReference type="EMBL" id="MBB4966070.1"/>
    </source>
</evidence>
<organism evidence="4 5">
    <name type="scientific">Saccharothrix violaceirubra</name>
    <dbReference type="NCBI Taxonomy" id="413306"/>
    <lineage>
        <taxon>Bacteria</taxon>
        <taxon>Bacillati</taxon>
        <taxon>Actinomycetota</taxon>
        <taxon>Actinomycetes</taxon>
        <taxon>Pseudonocardiales</taxon>
        <taxon>Pseudonocardiaceae</taxon>
        <taxon>Saccharothrix</taxon>
    </lineage>
</organism>
<dbReference type="InterPro" id="IPR050832">
    <property type="entry name" value="Bact_Acetyltransf"/>
</dbReference>
<dbReference type="PANTHER" id="PTHR43877">
    <property type="entry name" value="AMINOALKYLPHOSPHONATE N-ACETYLTRANSFERASE-RELATED-RELATED"/>
    <property type="match status" value="1"/>
</dbReference>
<dbReference type="AlphaFoldDB" id="A0A7W7T3T4"/>
<dbReference type="InterPro" id="IPR000182">
    <property type="entry name" value="GNAT_dom"/>
</dbReference>
<keyword evidence="4" id="KW-0689">Ribosomal protein</keyword>
<evidence type="ECO:0000256" key="2">
    <source>
        <dbReference type="ARBA" id="ARBA00023315"/>
    </source>
</evidence>
<keyword evidence="4" id="KW-0687">Ribonucleoprotein</keyword>
<dbReference type="InterPro" id="IPR016181">
    <property type="entry name" value="Acyl_CoA_acyltransferase"/>
</dbReference>
<evidence type="ECO:0000259" key="3">
    <source>
        <dbReference type="PROSITE" id="PS51186"/>
    </source>
</evidence>
<gene>
    <name evidence="4" type="ORF">F4559_003429</name>
</gene>
<name>A0A7W7T3T4_9PSEU</name>